<protein>
    <recommendedName>
        <fullName evidence="6">Hydrophobin</fullName>
    </recommendedName>
</protein>
<dbReference type="Pfam" id="PF01185">
    <property type="entry name" value="Hydrophobin"/>
    <property type="match status" value="1"/>
</dbReference>
<proteinExistence type="inferred from homology"/>
<evidence type="ECO:0000256" key="3">
    <source>
        <dbReference type="ARBA" id="ARBA00022512"/>
    </source>
</evidence>
<keyword evidence="5 6" id="KW-1015">Disulfide bond</keyword>
<dbReference type="InterPro" id="IPR001338">
    <property type="entry name" value="Class_I_Hydrophobin"/>
</dbReference>
<evidence type="ECO:0000256" key="6">
    <source>
        <dbReference type="RuleBase" id="RU365009"/>
    </source>
</evidence>
<evidence type="ECO:0000313" key="7">
    <source>
        <dbReference type="EMBL" id="TDL27554.1"/>
    </source>
</evidence>
<dbReference type="EMBL" id="ML170159">
    <property type="protein sequence ID" value="TDL27554.1"/>
    <property type="molecule type" value="Genomic_DNA"/>
</dbReference>
<dbReference type="OrthoDB" id="4225815at2759"/>
<dbReference type="CDD" id="cd23507">
    <property type="entry name" value="hydrophobin_I"/>
    <property type="match status" value="1"/>
</dbReference>
<dbReference type="VEuPathDB" id="FungiDB:BD410DRAFT_799808"/>
<comment type="similarity">
    <text evidence="2 6">Belongs to the fungal hydrophobin family.</text>
</comment>
<accession>A0A4Y7QIU0</accession>
<evidence type="ECO:0000256" key="2">
    <source>
        <dbReference type="ARBA" id="ARBA00010446"/>
    </source>
</evidence>
<comment type="subcellular location">
    <subcellularLocation>
        <location evidence="1 6">Secreted</location>
        <location evidence="1 6">Cell wall</location>
    </subcellularLocation>
</comment>
<evidence type="ECO:0000256" key="5">
    <source>
        <dbReference type="ARBA" id="ARBA00023157"/>
    </source>
</evidence>
<name>A0A4Y7QIU0_9AGAM</name>
<dbReference type="GO" id="GO:0009277">
    <property type="term" value="C:fungal-type cell wall"/>
    <property type="evidence" value="ECO:0007669"/>
    <property type="project" value="InterPro"/>
</dbReference>
<keyword evidence="6" id="KW-0732">Signal</keyword>
<dbReference type="AlphaFoldDB" id="A0A4Y7QIU0"/>
<feature type="chain" id="PRO_5021513098" description="Hydrophobin" evidence="6">
    <location>
        <begin position="26"/>
        <end position="134"/>
    </location>
</feature>
<keyword evidence="4 6" id="KW-0964">Secreted</keyword>
<keyword evidence="3 6" id="KW-0134">Cell wall</keyword>
<dbReference type="GO" id="GO:0005199">
    <property type="term" value="F:structural constituent of cell wall"/>
    <property type="evidence" value="ECO:0007669"/>
    <property type="project" value="InterPro"/>
</dbReference>
<evidence type="ECO:0000256" key="4">
    <source>
        <dbReference type="ARBA" id="ARBA00022525"/>
    </source>
</evidence>
<sequence length="134" mass="14134">MFRVLQSSVLPVIVLIFATSVVSLATPSAPIAIRPIPTTPVCPLKNMACCVNVGKVGEVAVDEALIKAGLIPNPKDNLVGFNQCRNLTVSTAFCQFNELCCKDNNHAGIVALHCDLLRGPIIVDPPPPPPPPST</sequence>
<evidence type="ECO:0000313" key="8">
    <source>
        <dbReference type="Proteomes" id="UP000294933"/>
    </source>
</evidence>
<keyword evidence="8" id="KW-1185">Reference proteome</keyword>
<evidence type="ECO:0000256" key="1">
    <source>
        <dbReference type="ARBA" id="ARBA00004191"/>
    </source>
</evidence>
<gene>
    <name evidence="7" type="ORF">BD410DRAFT_799808</name>
</gene>
<dbReference type="Proteomes" id="UP000294933">
    <property type="component" value="Unassembled WGS sequence"/>
</dbReference>
<feature type="signal peptide" evidence="6">
    <location>
        <begin position="1"/>
        <end position="25"/>
    </location>
</feature>
<reference evidence="7 8" key="1">
    <citation type="submission" date="2018-06" db="EMBL/GenBank/DDBJ databases">
        <title>A transcriptomic atlas of mushroom development highlights an independent origin of complex multicellularity.</title>
        <authorList>
            <consortium name="DOE Joint Genome Institute"/>
            <person name="Krizsan K."/>
            <person name="Almasi E."/>
            <person name="Merenyi Z."/>
            <person name="Sahu N."/>
            <person name="Viragh M."/>
            <person name="Koszo T."/>
            <person name="Mondo S."/>
            <person name="Kiss B."/>
            <person name="Balint B."/>
            <person name="Kues U."/>
            <person name="Barry K."/>
            <person name="Hegedus J.C."/>
            <person name="Henrissat B."/>
            <person name="Johnson J."/>
            <person name="Lipzen A."/>
            <person name="Ohm R."/>
            <person name="Nagy I."/>
            <person name="Pangilinan J."/>
            <person name="Yan J."/>
            <person name="Xiong Y."/>
            <person name="Grigoriev I.V."/>
            <person name="Hibbett D.S."/>
            <person name="Nagy L.G."/>
        </authorList>
    </citation>
    <scope>NUCLEOTIDE SEQUENCE [LARGE SCALE GENOMIC DNA]</scope>
    <source>
        <strain evidence="7 8">SZMC22713</strain>
    </source>
</reference>
<organism evidence="7 8">
    <name type="scientific">Rickenella mellea</name>
    <dbReference type="NCBI Taxonomy" id="50990"/>
    <lineage>
        <taxon>Eukaryota</taxon>
        <taxon>Fungi</taxon>
        <taxon>Dikarya</taxon>
        <taxon>Basidiomycota</taxon>
        <taxon>Agaricomycotina</taxon>
        <taxon>Agaricomycetes</taxon>
        <taxon>Hymenochaetales</taxon>
        <taxon>Rickenellaceae</taxon>
        <taxon>Rickenella</taxon>
    </lineage>
</organism>